<evidence type="ECO:0000256" key="5">
    <source>
        <dbReference type="PIRSR" id="PIRSR001430-1"/>
    </source>
</evidence>
<dbReference type="PANTHER" id="PTHR11142">
    <property type="entry name" value="PSEUDOURIDYLATE SYNTHASE"/>
    <property type="match status" value="1"/>
</dbReference>
<feature type="binding site" evidence="4 6">
    <location>
        <position position="129"/>
    </location>
    <ligand>
        <name>substrate</name>
    </ligand>
</feature>
<evidence type="ECO:0000256" key="4">
    <source>
        <dbReference type="HAMAP-Rule" id="MF_00171"/>
    </source>
</evidence>
<gene>
    <name evidence="4" type="primary">truA</name>
    <name evidence="9" type="ORF">DFQ45_101273</name>
</gene>
<dbReference type="Gene3D" id="3.30.70.580">
    <property type="entry name" value="Pseudouridine synthase I, catalytic domain, N-terminal subdomain"/>
    <property type="match status" value="1"/>
</dbReference>
<dbReference type="HAMAP" id="MF_00171">
    <property type="entry name" value="TruA"/>
    <property type="match status" value="1"/>
</dbReference>
<dbReference type="EC" id="5.4.99.12" evidence="4"/>
<dbReference type="CDD" id="cd02570">
    <property type="entry name" value="PseudoU_synth_EcTruA"/>
    <property type="match status" value="1"/>
</dbReference>
<comment type="caution">
    <text evidence="4">Lacks conserved residue(s) required for the propagation of feature annotation.</text>
</comment>
<protein>
    <recommendedName>
        <fullName evidence="4">tRNA pseudouridine synthase A</fullName>
        <ecNumber evidence="4">5.4.99.12</ecNumber>
    </recommendedName>
    <alternativeName>
        <fullName evidence="4">tRNA pseudouridine(38-40) synthase</fullName>
    </alternativeName>
    <alternativeName>
        <fullName evidence="4">tRNA pseudouridylate synthase I</fullName>
    </alternativeName>
    <alternativeName>
        <fullName evidence="4">tRNA-uridine isomerase I</fullName>
    </alternativeName>
</protein>
<proteinExistence type="inferred from homology"/>
<comment type="function">
    <text evidence="4">Formation of pseudouridine at positions 38, 39 and 40 in the anticodon stem and loop of transfer RNAs.</text>
</comment>
<dbReference type="AlphaFoldDB" id="A0A4R6U191"/>
<evidence type="ECO:0000256" key="2">
    <source>
        <dbReference type="ARBA" id="ARBA00022694"/>
    </source>
</evidence>
<dbReference type="Proteomes" id="UP000294575">
    <property type="component" value="Unassembled WGS sequence"/>
</dbReference>
<dbReference type="GO" id="GO:0031119">
    <property type="term" value="P:tRNA pseudouridine synthesis"/>
    <property type="evidence" value="ECO:0007669"/>
    <property type="project" value="UniProtKB-UniRule"/>
</dbReference>
<name>A0A4R6U191_9GAMM</name>
<dbReference type="Pfam" id="PF01416">
    <property type="entry name" value="PseudoU_synth_1"/>
    <property type="match status" value="2"/>
</dbReference>
<dbReference type="InterPro" id="IPR001406">
    <property type="entry name" value="PsdUridine_synth_TruA"/>
</dbReference>
<dbReference type="InterPro" id="IPR020103">
    <property type="entry name" value="PsdUridine_synth_cat_dom_sf"/>
</dbReference>
<dbReference type="InterPro" id="IPR020095">
    <property type="entry name" value="PsdUridine_synth_TruA_C"/>
</dbReference>
<feature type="domain" description="Pseudouridine synthase I TruA alpha/beta" evidence="8">
    <location>
        <begin position="26"/>
        <end position="122"/>
    </location>
</feature>
<sequence length="290" mass="32613">MSFMHDPTAAVDMTAAAVSRIALGVEYNGTAYYGFQLQNNDLPTLQGELERALTTVAGGEPVRLVCAGRTDAGVHACEQVLHFDTPVVRKPAAWLFGSNRYLPRDISVVWVKQVPEQFHARFSAKRRRYRYVIHSDPVRPALLRDGVTWTHKQLDVCKMNQAARFLLGTHDFSSFRDSDCQAKSPVKTLDGIRLTQYGRFIVLDIRASAFLHHMVRNIAGTLMRIGAGDKPVEWMRQVLQARRREVAGVTAPPYGLYLVQVEYPEEFELPRQPLGPLFLSAMPDVFAEDA</sequence>
<dbReference type="GO" id="GO:0003723">
    <property type="term" value="F:RNA binding"/>
    <property type="evidence" value="ECO:0007669"/>
    <property type="project" value="InterPro"/>
</dbReference>
<evidence type="ECO:0000313" key="9">
    <source>
        <dbReference type="EMBL" id="TDQ40138.1"/>
    </source>
</evidence>
<evidence type="ECO:0000256" key="1">
    <source>
        <dbReference type="ARBA" id="ARBA00009375"/>
    </source>
</evidence>
<dbReference type="SUPFAM" id="SSF55120">
    <property type="entry name" value="Pseudouridine synthase"/>
    <property type="match status" value="1"/>
</dbReference>
<comment type="subunit">
    <text evidence="4">Homodimer.</text>
</comment>
<dbReference type="Gene3D" id="3.30.70.660">
    <property type="entry name" value="Pseudouridine synthase I, catalytic domain, C-terminal subdomain"/>
    <property type="match status" value="1"/>
</dbReference>
<keyword evidence="2 4" id="KW-0819">tRNA processing</keyword>
<keyword evidence="10" id="KW-1185">Reference proteome</keyword>
<evidence type="ECO:0000256" key="7">
    <source>
        <dbReference type="RuleBase" id="RU003792"/>
    </source>
</evidence>
<feature type="active site" description="Nucleophile" evidence="4 5">
    <location>
        <position position="71"/>
    </location>
</feature>
<keyword evidence="3 4" id="KW-0413">Isomerase</keyword>
<organism evidence="9 10">
    <name type="scientific">Thiopseudomonas denitrificans</name>
    <dbReference type="NCBI Taxonomy" id="1501432"/>
    <lineage>
        <taxon>Bacteria</taxon>
        <taxon>Pseudomonadati</taxon>
        <taxon>Pseudomonadota</taxon>
        <taxon>Gammaproteobacteria</taxon>
        <taxon>Pseudomonadales</taxon>
        <taxon>Pseudomonadaceae</taxon>
        <taxon>Thiopseudomonas</taxon>
    </lineage>
</organism>
<comment type="similarity">
    <text evidence="1 4 7">Belongs to the tRNA pseudouridine synthase TruA family.</text>
</comment>
<dbReference type="PIRSF" id="PIRSF001430">
    <property type="entry name" value="tRNA_psdUrid_synth"/>
    <property type="match status" value="1"/>
</dbReference>
<dbReference type="NCBIfam" id="TIGR00071">
    <property type="entry name" value="hisT_truA"/>
    <property type="match status" value="1"/>
</dbReference>
<evidence type="ECO:0000313" key="10">
    <source>
        <dbReference type="Proteomes" id="UP000294575"/>
    </source>
</evidence>
<dbReference type="GO" id="GO:0160147">
    <property type="term" value="F:tRNA pseudouridine(38-40) synthase activity"/>
    <property type="evidence" value="ECO:0007669"/>
    <property type="project" value="UniProtKB-EC"/>
</dbReference>
<evidence type="ECO:0000256" key="6">
    <source>
        <dbReference type="PIRSR" id="PIRSR001430-2"/>
    </source>
</evidence>
<dbReference type="PANTHER" id="PTHR11142:SF0">
    <property type="entry name" value="TRNA PSEUDOURIDINE SYNTHASE-LIKE 1"/>
    <property type="match status" value="1"/>
</dbReference>
<dbReference type="RefSeq" id="WP_407071187.1">
    <property type="nucleotide sequence ID" value="NZ_LNJZ01000007.1"/>
</dbReference>
<dbReference type="InterPro" id="IPR020097">
    <property type="entry name" value="PsdUridine_synth_TruA_a/b_dom"/>
</dbReference>
<reference evidence="9 10" key="1">
    <citation type="submission" date="2019-03" db="EMBL/GenBank/DDBJ databases">
        <title>Genomic Encyclopedia of Type Strains, Phase IV (KMG-IV): sequencing the most valuable type-strain genomes for metagenomic binning, comparative biology and taxonomic classification.</title>
        <authorList>
            <person name="Goeker M."/>
        </authorList>
    </citation>
    <scope>NUCLEOTIDE SEQUENCE [LARGE SCALE GENOMIC DNA]</scope>
    <source>
        <strain evidence="9 10">DSM 28679</strain>
    </source>
</reference>
<feature type="domain" description="Pseudouridine synthase I TruA alpha/beta" evidence="8">
    <location>
        <begin position="162"/>
        <end position="264"/>
    </location>
</feature>
<dbReference type="InterPro" id="IPR020094">
    <property type="entry name" value="TruA/RsuA/RluB/E/F_N"/>
</dbReference>
<evidence type="ECO:0000256" key="3">
    <source>
        <dbReference type="ARBA" id="ARBA00023235"/>
    </source>
</evidence>
<comment type="caution">
    <text evidence="9">The sequence shown here is derived from an EMBL/GenBank/DDBJ whole genome shotgun (WGS) entry which is preliminary data.</text>
</comment>
<dbReference type="EMBL" id="SNYK01000001">
    <property type="protein sequence ID" value="TDQ40138.1"/>
    <property type="molecule type" value="Genomic_DNA"/>
</dbReference>
<comment type="catalytic activity">
    <reaction evidence="4 7">
        <text>uridine(38/39/40) in tRNA = pseudouridine(38/39/40) in tRNA</text>
        <dbReference type="Rhea" id="RHEA:22376"/>
        <dbReference type="Rhea" id="RHEA-COMP:10085"/>
        <dbReference type="Rhea" id="RHEA-COMP:10087"/>
        <dbReference type="ChEBI" id="CHEBI:65314"/>
        <dbReference type="ChEBI" id="CHEBI:65315"/>
        <dbReference type="EC" id="5.4.99.12"/>
    </reaction>
</comment>
<evidence type="ECO:0000259" key="8">
    <source>
        <dbReference type="Pfam" id="PF01416"/>
    </source>
</evidence>
<dbReference type="FunFam" id="3.30.70.580:FF:000001">
    <property type="entry name" value="tRNA pseudouridine synthase A"/>
    <property type="match status" value="1"/>
</dbReference>
<accession>A0A4R6U191</accession>